<evidence type="ECO:0000313" key="8">
    <source>
        <dbReference type="Proteomes" id="UP000053467"/>
    </source>
</evidence>
<dbReference type="Gene3D" id="3.40.50.10310">
    <property type="entry name" value="Creatininase"/>
    <property type="match status" value="1"/>
</dbReference>
<dbReference type="GO" id="GO:0046872">
    <property type="term" value="F:metal ion binding"/>
    <property type="evidence" value="ECO:0007669"/>
    <property type="project" value="UniProtKB-KW"/>
</dbReference>
<reference evidence="8" key="1">
    <citation type="journal article" date="2015" name="MBio">
        <title>Genome-Resolved Metagenomic Analysis Reveals Roles for Candidate Phyla and Other Microbial Community Members in Biogeochemical Transformations in Oil Reservoirs.</title>
        <authorList>
            <person name="Hu P."/>
            <person name="Tom L."/>
            <person name="Singh A."/>
            <person name="Thomas B.C."/>
            <person name="Baker B.J."/>
            <person name="Piceno Y.M."/>
            <person name="Andersen G.L."/>
            <person name="Banfield J.F."/>
        </authorList>
    </citation>
    <scope>NUCLEOTIDE SEQUENCE [LARGE SCALE GENOMIC DNA]</scope>
</reference>
<comment type="similarity">
    <text evidence="5">Belongs to the creatininase superfamily.</text>
</comment>
<dbReference type="PANTHER" id="PTHR35005:SF1">
    <property type="entry name" value="2-AMINO-5-FORMYLAMINO-6-RIBOSYLAMINOPYRIMIDIN-4(3H)-ONE 5'-MONOPHOSPHATE DEFORMYLASE"/>
    <property type="match status" value="1"/>
</dbReference>
<keyword evidence="4" id="KW-0862">Zinc</keyword>
<dbReference type="InterPro" id="IPR024087">
    <property type="entry name" value="Creatininase-like_sf"/>
</dbReference>
<proteinExistence type="inferred from homology"/>
<keyword evidence="6" id="KW-0472">Membrane</keyword>
<feature type="transmembrane region" description="Helical" evidence="6">
    <location>
        <begin position="125"/>
        <end position="145"/>
    </location>
</feature>
<name>A0A101HZM8_UNCT6</name>
<gene>
    <name evidence="7" type="ORF">XE03_1811</name>
</gene>
<evidence type="ECO:0000256" key="3">
    <source>
        <dbReference type="ARBA" id="ARBA00022801"/>
    </source>
</evidence>
<dbReference type="Proteomes" id="UP000053467">
    <property type="component" value="Unassembled WGS sequence"/>
</dbReference>
<dbReference type="SUPFAM" id="SSF102215">
    <property type="entry name" value="Creatininase"/>
    <property type="match status" value="1"/>
</dbReference>
<dbReference type="InterPro" id="IPR003785">
    <property type="entry name" value="Creatininase/forma_Hydrolase"/>
</dbReference>
<sequence length="244" mass="27955">MERRIDKLNWRDIKKLKKSCDLALLPIGTLEAHSITSNGTDTIIPEYICEKIAEKLNGLIYPPVHYSITSSLLPYPGSVTLKDETFEKLIFDIALSIKKDKFKYLVIINGHGGNNKVLSDLKKRIFLETGMFVIIIHWWVVGYPLCRKVFGKDGGHGGVDETAMVNVIDNKQVFKEYLKDENLYYKVVDGVETIPAPASTILYSENDGKIDLDIKKSKKYCNLVIEKINKIIFENIEKFRKYFD</sequence>
<evidence type="ECO:0000256" key="4">
    <source>
        <dbReference type="ARBA" id="ARBA00022833"/>
    </source>
</evidence>
<dbReference type="GO" id="GO:0016811">
    <property type="term" value="F:hydrolase activity, acting on carbon-nitrogen (but not peptide) bonds, in linear amides"/>
    <property type="evidence" value="ECO:0007669"/>
    <property type="project" value="TreeGrafter"/>
</dbReference>
<evidence type="ECO:0000256" key="6">
    <source>
        <dbReference type="SAM" id="Phobius"/>
    </source>
</evidence>
<dbReference type="GO" id="GO:0009231">
    <property type="term" value="P:riboflavin biosynthetic process"/>
    <property type="evidence" value="ECO:0007669"/>
    <property type="project" value="TreeGrafter"/>
</dbReference>
<keyword evidence="6" id="KW-0812">Transmembrane</keyword>
<evidence type="ECO:0000313" key="7">
    <source>
        <dbReference type="EMBL" id="KUK85928.1"/>
    </source>
</evidence>
<comment type="caution">
    <text evidence="7">The sequence shown here is derived from an EMBL/GenBank/DDBJ whole genome shotgun (WGS) entry which is preliminary data.</text>
</comment>
<evidence type="ECO:0000256" key="1">
    <source>
        <dbReference type="ARBA" id="ARBA00001947"/>
    </source>
</evidence>
<protein>
    <submittedName>
        <fullName evidence="7">Creatininase</fullName>
    </submittedName>
</protein>
<evidence type="ECO:0000256" key="2">
    <source>
        <dbReference type="ARBA" id="ARBA00022723"/>
    </source>
</evidence>
<evidence type="ECO:0000256" key="5">
    <source>
        <dbReference type="ARBA" id="ARBA00024029"/>
    </source>
</evidence>
<dbReference type="PANTHER" id="PTHR35005">
    <property type="entry name" value="3-DEHYDRO-SCYLLO-INOSOSE HYDROLASE"/>
    <property type="match status" value="1"/>
</dbReference>
<keyword evidence="6" id="KW-1133">Transmembrane helix</keyword>
<dbReference type="EMBL" id="LGGX01000035">
    <property type="protein sequence ID" value="KUK85928.1"/>
    <property type="molecule type" value="Genomic_DNA"/>
</dbReference>
<dbReference type="Pfam" id="PF02633">
    <property type="entry name" value="Creatininase"/>
    <property type="match status" value="1"/>
</dbReference>
<dbReference type="AlphaFoldDB" id="A0A101HZM8"/>
<keyword evidence="2" id="KW-0479">Metal-binding</keyword>
<organism evidence="7 8">
    <name type="scientific">candidate division TA06 bacterium 34_109</name>
    <dbReference type="NCBI Taxonomy" id="1635277"/>
    <lineage>
        <taxon>Bacteria</taxon>
        <taxon>Bacteria division TA06</taxon>
    </lineage>
</organism>
<comment type="cofactor">
    <cofactor evidence="1">
        <name>Zn(2+)</name>
        <dbReference type="ChEBI" id="CHEBI:29105"/>
    </cofactor>
</comment>
<accession>A0A101HZM8</accession>
<keyword evidence="3" id="KW-0378">Hydrolase</keyword>